<proteinExistence type="predicted"/>
<organism evidence="1 2">
    <name type="scientific">Trichinella nativa</name>
    <dbReference type="NCBI Taxonomy" id="6335"/>
    <lineage>
        <taxon>Eukaryota</taxon>
        <taxon>Metazoa</taxon>
        <taxon>Ecdysozoa</taxon>
        <taxon>Nematoda</taxon>
        <taxon>Enoplea</taxon>
        <taxon>Dorylaimia</taxon>
        <taxon>Trichinellida</taxon>
        <taxon>Trichinellidae</taxon>
        <taxon>Trichinella</taxon>
    </lineage>
</organism>
<sequence length="45" mass="4700">MKGLPMSDFPIILLAAINSLSTKFCPQALCAAAEICMSTAMGKPI</sequence>
<evidence type="ECO:0000313" key="1">
    <source>
        <dbReference type="EMBL" id="KRZ23080.1"/>
    </source>
</evidence>
<dbReference type="Proteomes" id="UP000054721">
    <property type="component" value="Unassembled WGS sequence"/>
</dbReference>
<dbReference type="AlphaFoldDB" id="A0A0V1IJW3"/>
<accession>A0A0V1IJW3</accession>
<reference evidence="1 2" key="1">
    <citation type="submission" date="2015-05" db="EMBL/GenBank/DDBJ databases">
        <title>Evolution of Trichinella species and genotypes.</title>
        <authorList>
            <person name="Korhonen P.K."/>
            <person name="Edoardo P."/>
            <person name="Giuseppe L.R."/>
            <person name="Gasser R.B."/>
        </authorList>
    </citation>
    <scope>NUCLEOTIDE SEQUENCE [LARGE SCALE GENOMIC DNA]</scope>
    <source>
        <strain evidence="1">ISS10</strain>
    </source>
</reference>
<dbReference type="EMBL" id="JYDW01004242">
    <property type="protein sequence ID" value="KRZ23080.1"/>
    <property type="molecule type" value="Genomic_DNA"/>
</dbReference>
<comment type="caution">
    <text evidence="1">The sequence shown here is derived from an EMBL/GenBank/DDBJ whole genome shotgun (WGS) entry which is preliminary data.</text>
</comment>
<evidence type="ECO:0000313" key="2">
    <source>
        <dbReference type="Proteomes" id="UP000054721"/>
    </source>
</evidence>
<protein>
    <submittedName>
        <fullName evidence="1">Uncharacterized protein</fullName>
    </submittedName>
</protein>
<name>A0A0V1IJW3_9BILA</name>
<gene>
    <name evidence="1" type="ORF">T02_16087</name>
</gene>
<keyword evidence="2" id="KW-1185">Reference proteome</keyword>